<reference evidence="22 23" key="1">
    <citation type="journal article" date="2015" name="Genome Announc.">
        <title>Complete Genome of Geobacter pickeringii G13T, a Metal-Reducing Isolate from Sedimentary Kaolin Deposits.</title>
        <authorList>
            <person name="Badalamenti J.P."/>
            <person name="Bond D.R."/>
        </authorList>
    </citation>
    <scope>NUCLEOTIDE SEQUENCE [LARGE SCALE GENOMIC DNA]</scope>
    <source>
        <strain evidence="22 23">G13</strain>
    </source>
</reference>
<evidence type="ECO:0000256" key="3">
    <source>
        <dbReference type="ARBA" id="ARBA00022475"/>
    </source>
</evidence>
<evidence type="ECO:0000256" key="2">
    <source>
        <dbReference type="ARBA" id="ARBA00005967"/>
    </source>
</evidence>
<dbReference type="Gene3D" id="1.10.287.3610">
    <property type="match status" value="1"/>
</dbReference>
<keyword evidence="9 17" id="KW-0067">ATP-binding</keyword>
<feature type="binding site" evidence="16">
    <location>
        <position position="30"/>
    </location>
    <ligand>
        <name>substrate</name>
    </ligand>
</feature>
<keyword evidence="3" id="KW-1003">Cell membrane</keyword>
<evidence type="ECO:0000256" key="6">
    <source>
        <dbReference type="ARBA" id="ARBA00022692"/>
    </source>
</evidence>
<evidence type="ECO:0000256" key="16">
    <source>
        <dbReference type="PIRSR" id="PIRSR600829-2"/>
    </source>
</evidence>
<evidence type="ECO:0000313" key="22">
    <source>
        <dbReference type="EMBL" id="AJE03734.1"/>
    </source>
</evidence>
<feature type="active site" description="Proton acceptor" evidence="15">
    <location>
        <position position="90"/>
    </location>
</feature>
<name>A0A0B5BF14_9BACT</name>
<feature type="binding site" evidence="18">
    <location>
        <position position="97"/>
    </location>
    <ligand>
        <name>a divalent metal cation</name>
        <dbReference type="ChEBI" id="CHEBI:60240"/>
    </ligand>
</feature>
<comment type="subcellular location">
    <subcellularLocation>
        <location evidence="1">Cell membrane</location>
        <topology evidence="1">Multi-pass membrane protein</topology>
    </subcellularLocation>
</comment>
<evidence type="ECO:0000256" key="18">
    <source>
        <dbReference type="PIRSR" id="PIRSR600829-4"/>
    </source>
</evidence>
<keyword evidence="12 20" id="KW-0472">Membrane</keyword>
<dbReference type="GO" id="GO:0046872">
    <property type="term" value="F:metal ion binding"/>
    <property type="evidence" value="ECO:0007669"/>
    <property type="project" value="UniProtKB-KW"/>
</dbReference>
<dbReference type="Gene3D" id="1.20.144.10">
    <property type="entry name" value="Phosphatidic acid phosphatase type 2/haloperoxidase"/>
    <property type="match status" value="1"/>
</dbReference>
<keyword evidence="8 22" id="KW-0418">Kinase</keyword>
<dbReference type="InterPro" id="IPR000829">
    <property type="entry name" value="DAGK"/>
</dbReference>
<feature type="binding site" evidence="17">
    <location>
        <position position="30"/>
    </location>
    <ligand>
        <name>ATP</name>
        <dbReference type="ChEBI" id="CHEBI:30616"/>
    </ligand>
</feature>
<dbReference type="AlphaFoldDB" id="A0A0B5BF14"/>
<evidence type="ECO:0000256" key="7">
    <source>
        <dbReference type="ARBA" id="ARBA00022741"/>
    </source>
</evidence>
<dbReference type="InterPro" id="IPR000326">
    <property type="entry name" value="PAP2/HPO"/>
</dbReference>
<comment type="similarity">
    <text evidence="2">Belongs to the bacterial diacylglycerol kinase family.</text>
</comment>
<sequence>MSSAEPPRRGVAVLPPEPLDPNGDPVKPTRFIDSVNCAIEGIFWATRTQKHMRRHFIAALVLLFAVLFLRVSPLEFTLLAVSVSFVLFAELLNTAVEAVVDLVSPDYHPVAKTAKDVAAGGVLVAAIGAAVMGYLILSKYIFPIYKEMLGMIGTPTEMGTVVALLSVIIVVVILKSVSGRGTPLEGGLPSGHAALAFSIATVVSLTTQDPIASILTICLAVMVSHSRLLLRIHSLREVILGAVTGTAITAAVVMLFRFLK</sequence>
<keyword evidence="6 20" id="KW-0812">Transmembrane</keyword>
<dbReference type="OrthoDB" id="5460798at2"/>
<dbReference type="EMBL" id="CP009788">
    <property type="protein sequence ID" value="AJE03734.1"/>
    <property type="molecule type" value="Genomic_DNA"/>
</dbReference>
<feature type="transmembrane region" description="Helical" evidence="20">
    <location>
        <begin position="78"/>
        <end position="96"/>
    </location>
</feature>
<feature type="transmembrane region" description="Helical" evidence="20">
    <location>
        <begin position="157"/>
        <end position="174"/>
    </location>
</feature>
<proteinExistence type="inferred from homology"/>
<dbReference type="GO" id="GO:0005524">
    <property type="term" value="F:ATP binding"/>
    <property type="evidence" value="ECO:0007669"/>
    <property type="project" value="UniProtKB-KW"/>
</dbReference>
<dbReference type="CDD" id="cd03383">
    <property type="entry name" value="PAP2_diacylglycerolkinase"/>
    <property type="match status" value="1"/>
</dbReference>
<keyword evidence="18" id="KW-0479">Metal-binding</keyword>
<evidence type="ECO:0000259" key="21">
    <source>
        <dbReference type="SMART" id="SM00014"/>
    </source>
</evidence>
<keyword evidence="5" id="KW-0808">Transferase</keyword>
<gene>
    <name evidence="22" type="ORF">GPICK_10565</name>
</gene>
<keyword evidence="23" id="KW-1185">Reference proteome</keyword>
<evidence type="ECO:0000256" key="20">
    <source>
        <dbReference type="SAM" id="Phobius"/>
    </source>
</evidence>
<feature type="transmembrane region" description="Helical" evidence="20">
    <location>
        <begin position="211"/>
        <end position="230"/>
    </location>
</feature>
<dbReference type="PANTHER" id="PTHR34299:SF1">
    <property type="entry name" value="DIACYLGLYCEROL KINASE"/>
    <property type="match status" value="1"/>
</dbReference>
<feature type="transmembrane region" description="Helical" evidence="20">
    <location>
        <begin position="237"/>
        <end position="259"/>
    </location>
</feature>
<keyword evidence="13" id="KW-0594">Phospholipid biosynthesis</keyword>
<dbReference type="GO" id="GO:0016301">
    <property type="term" value="F:kinase activity"/>
    <property type="evidence" value="ECO:0007669"/>
    <property type="project" value="UniProtKB-KW"/>
</dbReference>
<feature type="region of interest" description="Disordered" evidence="19">
    <location>
        <begin position="1"/>
        <end position="25"/>
    </location>
</feature>
<evidence type="ECO:0000256" key="12">
    <source>
        <dbReference type="ARBA" id="ARBA00023136"/>
    </source>
</evidence>
<dbReference type="Pfam" id="PF01569">
    <property type="entry name" value="PAP2"/>
    <property type="match status" value="1"/>
</dbReference>
<evidence type="ECO:0000256" key="11">
    <source>
        <dbReference type="ARBA" id="ARBA00023098"/>
    </source>
</evidence>
<feature type="binding site" evidence="17">
    <location>
        <begin position="115"/>
        <end position="116"/>
    </location>
    <ligand>
        <name>ATP</name>
        <dbReference type="ChEBI" id="CHEBI:30616"/>
    </ligand>
</feature>
<evidence type="ECO:0000256" key="8">
    <source>
        <dbReference type="ARBA" id="ARBA00022777"/>
    </source>
</evidence>
<dbReference type="PROSITE" id="PS01069">
    <property type="entry name" value="DAGK_PROKAR"/>
    <property type="match status" value="1"/>
</dbReference>
<evidence type="ECO:0000256" key="1">
    <source>
        <dbReference type="ARBA" id="ARBA00004651"/>
    </source>
</evidence>
<evidence type="ECO:0000256" key="5">
    <source>
        <dbReference type="ARBA" id="ARBA00022679"/>
    </source>
</evidence>
<dbReference type="SUPFAM" id="SSF48317">
    <property type="entry name" value="Acid phosphatase/Vanadium-dependent haloperoxidase"/>
    <property type="match status" value="1"/>
</dbReference>
<feature type="transmembrane region" description="Helical" evidence="20">
    <location>
        <begin position="56"/>
        <end position="72"/>
    </location>
</feature>
<evidence type="ECO:0000256" key="15">
    <source>
        <dbReference type="PIRSR" id="PIRSR600829-1"/>
    </source>
</evidence>
<dbReference type="KEGG" id="gpi:GPICK_10565"/>
<feature type="binding site" evidence="16">
    <location>
        <position position="90"/>
    </location>
    <ligand>
        <name>substrate</name>
    </ligand>
</feature>
<evidence type="ECO:0000256" key="17">
    <source>
        <dbReference type="PIRSR" id="PIRSR600829-3"/>
    </source>
</evidence>
<dbReference type="Pfam" id="PF01219">
    <property type="entry name" value="DAGK_prokar"/>
    <property type="match status" value="1"/>
</dbReference>
<dbReference type="InterPro" id="IPR036938">
    <property type="entry name" value="PAP2/HPO_sf"/>
</dbReference>
<dbReference type="CDD" id="cd14266">
    <property type="entry name" value="UDPK_IM_PAP2_like"/>
    <property type="match status" value="1"/>
</dbReference>
<dbReference type="STRING" id="345632.GPICK_10565"/>
<dbReference type="Proteomes" id="UP000057609">
    <property type="component" value="Chromosome"/>
</dbReference>
<evidence type="ECO:0000256" key="10">
    <source>
        <dbReference type="ARBA" id="ARBA00022989"/>
    </source>
</evidence>
<keyword evidence="10 20" id="KW-1133">Transmembrane helix</keyword>
<accession>A0A0B5BF14</accession>
<evidence type="ECO:0000256" key="9">
    <source>
        <dbReference type="ARBA" id="ARBA00022840"/>
    </source>
</evidence>
<comment type="cofactor">
    <cofactor evidence="18">
        <name>Mg(2+)</name>
        <dbReference type="ChEBI" id="CHEBI:18420"/>
    </cofactor>
    <text evidence="18">Mn(2+), Zn(2+), Cd(2+) and Co(2+) support activity to lesser extents.</text>
</comment>
<evidence type="ECO:0000256" key="14">
    <source>
        <dbReference type="ARBA" id="ARBA00023264"/>
    </source>
</evidence>
<dbReference type="GO" id="GO:0008654">
    <property type="term" value="P:phospholipid biosynthetic process"/>
    <property type="evidence" value="ECO:0007669"/>
    <property type="project" value="UniProtKB-KW"/>
</dbReference>
<keyword evidence="7 17" id="KW-0547">Nucleotide-binding</keyword>
<evidence type="ECO:0000256" key="13">
    <source>
        <dbReference type="ARBA" id="ARBA00023209"/>
    </source>
</evidence>
<keyword evidence="18" id="KW-0460">Magnesium</keyword>
<feature type="domain" description="Phosphatidic acid phosphatase type 2/haloperoxidase" evidence="21">
    <location>
        <begin position="122"/>
        <end position="253"/>
    </location>
</feature>
<dbReference type="HOGENOM" id="CLU_101368_0_0_7"/>
<evidence type="ECO:0000256" key="4">
    <source>
        <dbReference type="ARBA" id="ARBA00022516"/>
    </source>
</evidence>
<feature type="transmembrane region" description="Helical" evidence="20">
    <location>
        <begin position="186"/>
        <end position="205"/>
    </location>
</feature>
<dbReference type="InterPro" id="IPR036945">
    <property type="entry name" value="DAGK_sf"/>
</dbReference>
<evidence type="ECO:0000313" key="23">
    <source>
        <dbReference type="Proteomes" id="UP000057609"/>
    </source>
</evidence>
<keyword evidence="4" id="KW-0444">Lipid biosynthesis</keyword>
<dbReference type="SMART" id="SM00014">
    <property type="entry name" value="acidPPc"/>
    <property type="match status" value="1"/>
</dbReference>
<feature type="binding site" evidence="17">
    <location>
        <position position="97"/>
    </location>
    <ligand>
        <name>ATP</name>
        <dbReference type="ChEBI" id="CHEBI:30616"/>
    </ligand>
</feature>
<protein>
    <submittedName>
        <fullName evidence="22">Diacylglycerol kinase</fullName>
    </submittedName>
</protein>
<keyword evidence="11" id="KW-0443">Lipid metabolism</keyword>
<keyword evidence="14" id="KW-1208">Phospholipid metabolism</keyword>
<dbReference type="PANTHER" id="PTHR34299">
    <property type="entry name" value="DIACYLGLYCEROL KINASE"/>
    <property type="match status" value="1"/>
</dbReference>
<evidence type="ECO:0000256" key="19">
    <source>
        <dbReference type="SAM" id="MobiDB-lite"/>
    </source>
</evidence>
<dbReference type="GO" id="GO:0005886">
    <property type="term" value="C:plasma membrane"/>
    <property type="evidence" value="ECO:0007669"/>
    <property type="project" value="UniProtKB-SubCell"/>
</dbReference>
<organism evidence="22 23">
    <name type="scientific">Geobacter pickeringii</name>
    <dbReference type="NCBI Taxonomy" id="345632"/>
    <lineage>
        <taxon>Bacteria</taxon>
        <taxon>Pseudomonadati</taxon>
        <taxon>Thermodesulfobacteriota</taxon>
        <taxon>Desulfuromonadia</taxon>
        <taxon>Geobacterales</taxon>
        <taxon>Geobacteraceae</taxon>
        <taxon>Geobacter</taxon>
    </lineage>
</organism>
<feature type="transmembrane region" description="Helical" evidence="20">
    <location>
        <begin position="117"/>
        <end position="137"/>
    </location>
</feature>